<sequence length="59" mass="6791">MIFSGLAVEIGVIMYVFLQAGFYLDSITFWGLDIYTLLFSIIAIIVIIWLIIFQTKDLK</sequence>
<keyword evidence="1" id="KW-0812">Transmembrane</keyword>
<protein>
    <submittedName>
        <fullName evidence="2">Uncharacterized protein</fullName>
    </submittedName>
</protein>
<feature type="transmembrane region" description="Helical" evidence="1">
    <location>
        <begin position="30"/>
        <end position="53"/>
    </location>
</feature>
<accession>A0A381Q590</accession>
<gene>
    <name evidence="2" type="ORF">METZ01_LOCUS27370</name>
</gene>
<dbReference type="EMBL" id="UINC01001213">
    <property type="protein sequence ID" value="SUZ74516.1"/>
    <property type="molecule type" value="Genomic_DNA"/>
</dbReference>
<feature type="transmembrane region" description="Helical" evidence="1">
    <location>
        <begin position="7"/>
        <end position="24"/>
    </location>
</feature>
<evidence type="ECO:0000313" key="2">
    <source>
        <dbReference type="EMBL" id="SUZ74516.1"/>
    </source>
</evidence>
<name>A0A381Q590_9ZZZZ</name>
<reference evidence="2" key="1">
    <citation type="submission" date="2018-05" db="EMBL/GenBank/DDBJ databases">
        <authorList>
            <person name="Lanie J.A."/>
            <person name="Ng W.-L."/>
            <person name="Kazmierczak K.M."/>
            <person name="Andrzejewski T.M."/>
            <person name="Davidsen T.M."/>
            <person name="Wayne K.J."/>
            <person name="Tettelin H."/>
            <person name="Glass J.I."/>
            <person name="Rusch D."/>
            <person name="Podicherti R."/>
            <person name="Tsui H.-C.T."/>
            <person name="Winkler M.E."/>
        </authorList>
    </citation>
    <scope>NUCLEOTIDE SEQUENCE</scope>
</reference>
<dbReference type="AlphaFoldDB" id="A0A381Q590"/>
<keyword evidence="1" id="KW-1133">Transmembrane helix</keyword>
<evidence type="ECO:0000256" key="1">
    <source>
        <dbReference type="SAM" id="Phobius"/>
    </source>
</evidence>
<organism evidence="2">
    <name type="scientific">marine metagenome</name>
    <dbReference type="NCBI Taxonomy" id="408172"/>
    <lineage>
        <taxon>unclassified sequences</taxon>
        <taxon>metagenomes</taxon>
        <taxon>ecological metagenomes</taxon>
    </lineage>
</organism>
<keyword evidence="1" id="KW-0472">Membrane</keyword>
<proteinExistence type="predicted"/>